<reference evidence="8" key="1">
    <citation type="submission" date="2022-06" db="EMBL/GenBank/DDBJ databases">
        <title>Complete Genome Sequence of Arcanobacterium pinnipediorum strain DSM 28752 isolated from a harbour seal.</title>
        <authorList>
            <person name="Borowiak M."/>
            <person name="Kreitlow A."/>
            <person name="Alssahen M."/>
            <person name="Malorny B."/>
            <person name="Laemmler C."/>
            <person name="Prenger-Berninghoff E."/>
            <person name="Siebert U."/>
            <person name="Ploetz M."/>
            <person name="Abdulmawjood A."/>
        </authorList>
    </citation>
    <scope>NUCLEOTIDE SEQUENCE</scope>
    <source>
        <strain evidence="8">DSM 28752</strain>
    </source>
</reference>
<dbReference type="PROSITE" id="PS01295">
    <property type="entry name" value="ISPD"/>
    <property type="match status" value="1"/>
</dbReference>
<evidence type="ECO:0000256" key="1">
    <source>
        <dbReference type="ARBA" id="ARBA00001282"/>
    </source>
</evidence>
<evidence type="ECO:0000256" key="3">
    <source>
        <dbReference type="ARBA" id="ARBA00009789"/>
    </source>
</evidence>
<dbReference type="PANTHER" id="PTHR32125:SF4">
    <property type="entry name" value="2-C-METHYL-D-ERYTHRITOL 4-PHOSPHATE CYTIDYLYLTRANSFERASE, CHLOROPLASTIC"/>
    <property type="match status" value="1"/>
</dbReference>
<evidence type="ECO:0000256" key="6">
    <source>
        <dbReference type="ARBA" id="ARBA00023229"/>
    </source>
</evidence>
<dbReference type="EC" id="2.7.7.60" evidence="7"/>
<keyword evidence="5 7" id="KW-0548">Nucleotidyltransferase</keyword>
<organism evidence="8 9">
    <name type="scientific">Arcanobacterium pinnipediorum</name>
    <dbReference type="NCBI Taxonomy" id="1503041"/>
    <lineage>
        <taxon>Bacteria</taxon>
        <taxon>Bacillati</taxon>
        <taxon>Actinomycetota</taxon>
        <taxon>Actinomycetes</taxon>
        <taxon>Actinomycetales</taxon>
        <taxon>Actinomycetaceae</taxon>
        <taxon>Arcanobacterium</taxon>
    </lineage>
</organism>
<feature type="site" description="Transition state stabilizer" evidence="7">
    <location>
        <position position="22"/>
    </location>
</feature>
<evidence type="ECO:0000313" key="9">
    <source>
        <dbReference type="Proteomes" id="UP001056109"/>
    </source>
</evidence>
<proteinExistence type="inferred from homology"/>
<dbReference type="Gene3D" id="3.90.550.10">
    <property type="entry name" value="Spore Coat Polysaccharide Biosynthesis Protein SpsA, Chain A"/>
    <property type="match status" value="1"/>
</dbReference>
<keyword evidence="9" id="KW-1185">Reference proteome</keyword>
<dbReference type="InterPro" id="IPR018294">
    <property type="entry name" value="ISPD_synthase_CS"/>
</dbReference>
<feature type="site" description="Transition state stabilizer" evidence="7">
    <location>
        <position position="15"/>
    </location>
</feature>
<feature type="site" description="Positions MEP for the nucleophilic attack" evidence="7">
    <location>
        <position position="210"/>
    </location>
</feature>
<dbReference type="InterPro" id="IPR029044">
    <property type="entry name" value="Nucleotide-diphossugar_trans"/>
</dbReference>
<comment type="function">
    <text evidence="7">Catalyzes the formation of 4-diphosphocytidyl-2-C-methyl-D-erythritol from CTP and 2-C-methyl-D-erythritol 4-phosphate (MEP).</text>
</comment>
<dbReference type="Proteomes" id="UP001056109">
    <property type="component" value="Chromosome"/>
</dbReference>
<dbReference type="RefSeq" id="WP_252673162.1">
    <property type="nucleotide sequence ID" value="NZ_CP099547.1"/>
</dbReference>
<dbReference type="PANTHER" id="PTHR32125">
    <property type="entry name" value="2-C-METHYL-D-ERYTHRITOL 4-PHOSPHATE CYTIDYLYLTRANSFERASE, CHLOROPLASTIC"/>
    <property type="match status" value="1"/>
</dbReference>
<dbReference type="CDD" id="cd02516">
    <property type="entry name" value="CDP-ME_synthetase"/>
    <property type="match status" value="1"/>
</dbReference>
<accession>A0ABY5AH90</accession>
<evidence type="ECO:0000256" key="5">
    <source>
        <dbReference type="ARBA" id="ARBA00022695"/>
    </source>
</evidence>
<sequence>MTWSAIIAGAGSGTRLGANIPKALVHLGGTPLIVHAVQAMNNAGIADCIVTVPDGYLDEFRRVFNDAGLEVRLTLGGSTRQESVALGLALVTTDAVLVHDAARALTPVSMIQRVIQAIDAGAQSAIPALPVVDTIKRVSKQGRVSETLLRHELQAVQTPQGFLTPTLRRAHDLGNQPHHFEANAAPDDAALVELIGEEVVVVPGAYEALKITTPFDLSVAELLLTQSR</sequence>
<comment type="similarity">
    <text evidence="3 7">Belongs to the IspD/TarI cytidylyltransferase family. IspD subfamily.</text>
</comment>
<evidence type="ECO:0000256" key="2">
    <source>
        <dbReference type="ARBA" id="ARBA00004787"/>
    </source>
</evidence>
<dbReference type="NCBIfam" id="TIGR00453">
    <property type="entry name" value="ispD"/>
    <property type="match status" value="1"/>
</dbReference>
<keyword evidence="6 7" id="KW-0414">Isoprene biosynthesis</keyword>
<feature type="site" description="Positions MEP for the nucleophilic attack" evidence="7">
    <location>
        <position position="150"/>
    </location>
</feature>
<dbReference type="GO" id="GO:0050518">
    <property type="term" value="F:2-C-methyl-D-erythritol 4-phosphate cytidylyltransferase activity"/>
    <property type="evidence" value="ECO:0007669"/>
    <property type="project" value="UniProtKB-EC"/>
</dbReference>
<evidence type="ECO:0000313" key="8">
    <source>
        <dbReference type="EMBL" id="USR79288.1"/>
    </source>
</evidence>
<dbReference type="Pfam" id="PF01128">
    <property type="entry name" value="IspD"/>
    <property type="match status" value="1"/>
</dbReference>
<dbReference type="InterPro" id="IPR001228">
    <property type="entry name" value="IspD"/>
</dbReference>
<keyword evidence="4 7" id="KW-0808">Transferase</keyword>
<comment type="catalytic activity">
    <reaction evidence="1 7">
        <text>2-C-methyl-D-erythritol 4-phosphate + CTP + H(+) = 4-CDP-2-C-methyl-D-erythritol + diphosphate</text>
        <dbReference type="Rhea" id="RHEA:13429"/>
        <dbReference type="ChEBI" id="CHEBI:15378"/>
        <dbReference type="ChEBI" id="CHEBI:33019"/>
        <dbReference type="ChEBI" id="CHEBI:37563"/>
        <dbReference type="ChEBI" id="CHEBI:57823"/>
        <dbReference type="ChEBI" id="CHEBI:58262"/>
        <dbReference type="EC" id="2.7.7.60"/>
    </reaction>
</comment>
<dbReference type="InterPro" id="IPR050088">
    <property type="entry name" value="IspD/TarI_cytidylyltransf_bact"/>
</dbReference>
<dbReference type="EMBL" id="CP099547">
    <property type="protein sequence ID" value="USR79288.1"/>
    <property type="molecule type" value="Genomic_DNA"/>
</dbReference>
<comment type="pathway">
    <text evidence="2 7">Isoprenoid biosynthesis; isopentenyl diphosphate biosynthesis via DXP pathway; isopentenyl diphosphate from 1-deoxy-D-xylulose 5-phosphate: step 2/6.</text>
</comment>
<dbReference type="SUPFAM" id="SSF53448">
    <property type="entry name" value="Nucleotide-diphospho-sugar transferases"/>
    <property type="match status" value="1"/>
</dbReference>
<gene>
    <name evidence="7 8" type="primary">ispD</name>
    <name evidence="8" type="ORF">NG665_07895</name>
</gene>
<evidence type="ECO:0000256" key="4">
    <source>
        <dbReference type="ARBA" id="ARBA00022679"/>
    </source>
</evidence>
<dbReference type="HAMAP" id="MF_00108">
    <property type="entry name" value="IspD"/>
    <property type="match status" value="1"/>
</dbReference>
<name>A0ABY5AH90_9ACTO</name>
<evidence type="ECO:0000256" key="7">
    <source>
        <dbReference type="HAMAP-Rule" id="MF_00108"/>
    </source>
</evidence>
<dbReference type="InterPro" id="IPR034683">
    <property type="entry name" value="IspD/TarI"/>
</dbReference>
<protein>
    <recommendedName>
        <fullName evidence="7">2-C-methyl-D-erythritol 4-phosphate cytidylyltransferase</fullName>
        <ecNumber evidence="7">2.7.7.60</ecNumber>
    </recommendedName>
    <alternativeName>
        <fullName evidence="7">4-diphosphocytidyl-2C-methyl-D-erythritol synthase</fullName>
    </alternativeName>
    <alternativeName>
        <fullName evidence="7">MEP cytidylyltransferase</fullName>
        <shortName evidence="7">MCT</shortName>
    </alternativeName>
</protein>